<comment type="caution">
    <text evidence="2">The sequence shown here is derived from an EMBL/GenBank/DDBJ whole genome shotgun (WGS) entry which is preliminary data.</text>
</comment>
<accession>A0A4Z1D668</accession>
<dbReference type="GeneID" id="91533493"/>
<protein>
    <recommendedName>
        <fullName evidence="4">Proteinase inhibitor I42 chagasin domain-containing protein</fullName>
    </recommendedName>
</protein>
<dbReference type="RefSeq" id="WP_135793645.1">
    <property type="nucleotide sequence ID" value="NZ_BNBQ01000010.1"/>
</dbReference>
<name>A0A4Z1D668_STRGP</name>
<evidence type="ECO:0000256" key="1">
    <source>
        <dbReference type="SAM" id="SignalP"/>
    </source>
</evidence>
<feature type="chain" id="PRO_5021502798" description="Proteinase inhibitor I42 chagasin domain-containing protein" evidence="1">
    <location>
        <begin position="32"/>
        <end position="147"/>
    </location>
</feature>
<organism evidence="2 3">
    <name type="scientific">Streptomyces griseoluteus</name>
    <dbReference type="NCBI Taxonomy" id="29306"/>
    <lineage>
        <taxon>Bacteria</taxon>
        <taxon>Bacillati</taxon>
        <taxon>Actinomycetota</taxon>
        <taxon>Actinomycetes</taxon>
        <taxon>Kitasatosporales</taxon>
        <taxon>Streptomycetaceae</taxon>
        <taxon>Streptomyces</taxon>
    </lineage>
</organism>
<proteinExistence type="predicted"/>
<evidence type="ECO:0008006" key="4">
    <source>
        <dbReference type="Google" id="ProtNLM"/>
    </source>
</evidence>
<evidence type="ECO:0000313" key="2">
    <source>
        <dbReference type="EMBL" id="TGN77411.1"/>
    </source>
</evidence>
<keyword evidence="3" id="KW-1185">Reference proteome</keyword>
<dbReference type="Proteomes" id="UP000298513">
    <property type="component" value="Unassembled WGS sequence"/>
</dbReference>
<sequence length="147" mass="15016">MRRTTSRALAATALLLLLAGCGGESTPSASAKPSAVPSRSGGCADQARLTSSAAGKTVCLKRGGELRLTLDGTRSRPWQPVRASGHALTAINTGLVLQPGDATAAYRAVATGTVQLTSSRPLCARPTTPDGVSCKGIQEFRVTVRIG</sequence>
<feature type="signal peptide" evidence="1">
    <location>
        <begin position="1"/>
        <end position="31"/>
    </location>
</feature>
<gene>
    <name evidence="2" type="ORF">E5082_25770</name>
</gene>
<keyword evidence="1" id="KW-0732">Signal</keyword>
<dbReference type="PROSITE" id="PS51257">
    <property type="entry name" value="PROKAR_LIPOPROTEIN"/>
    <property type="match status" value="1"/>
</dbReference>
<reference evidence="2 3" key="1">
    <citation type="submission" date="2019-04" db="EMBL/GenBank/DDBJ databases">
        <title>Streptomyces sp. nov. Bv016 isolated from bark of Buahinia variegata.</title>
        <authorList>
            <person name="Kanchanasin P."/>
            <person name="Tanasupawat S."/>
            <person name="Yuki M."/>
            <person name="Kudo T."/>
        </authorList>
    </citation>
    <scope>NUCLEOTIDE SEQUENCE [LARGE SCALE GENOMIC DNA]</scope>
    <source>
        <strain evidence="2 3">JCM 4765</strain>
    </source>
</reference>
<dbReference type="AlphaFoldDB" id="A0A4Z1D668"/>
<dbReference type="EMBL" id="SRRU01000010">
    <property type="protein sequence ID" value="TGN77411.1"/>
    <property type="molecule type" value="Genomic_DNA"/>
</dbReference>
<evidence type="ECO:0000313" key="3">
    <source>
        <dbReference type="Proteomes" id="UP000298513"/>
    </source>
</evidence>